<organism evidence="8 9">
    <name type="scientific">Actinomadura luzonensis</name>
    <dbReference type="NCBI Taxonomy" id="2805427"/>
    <lineage>
        <taxon>Bacteria</taxon>
        <taxon>Bacillati</taxon>
        <taxon>Actinomycetota</taxon>
        <taxon>Actinomycetes</taxon>
        <taxon>Streptosporangiales</taxon>
        <taxon>Thermomonosporaceae</taxon>
        <taxon>Actinomadura</taxon>
    </lineage>
</organism>
<dbReference type="PANTHER" id="PTHR22683">
    <property type="entry name" value="SPORULATION PROTEIN RELATED"/>
    <property type="match status" value="1"/>
</dbReference>
<dbReference type="PANTHER" id="PTHR22683:SF1">
    <property type="entry name" value="TYPE VII SECRETION SYSTEM PROTEIN ESSC"/>
    <property type="match status" value="1"/>
</dbReference>
<dbReference type="SMART" id="SM00240">
    <property type="entry name" value="FHA"/>
    <property type="match status" value="1"/>
</dbReference>
<feature type="domain" description="FtsK" evidence="7">
    <location>
        <begin position="995"/>
        <end position="1171"/>
    </location>
</feature>
<comment type="caution">
    <text evidence="8">The sequence shown here is derived from an EMBL/GenBank/DDBJ whole genome shotgun (WGS) entry which is preliminary data.</text>
</comment>
<feature type="domain" description="FHA" evidence="6">
    <location>
        <begin position="102"/>
        <end position="157"/>
    </location>
</feature>
<evidence type="ECO:0000313" key="8">
    <source>
        <dbReference type="EMBL" id="MCK2214923.1"/>
    </source>
</evidence>
<feature type="region of interest" description="Disordered" evidence="5">
    <location>
        <begin position="924"/>
        <end position="988"/>
    </location>
</feature>
<dbReference type="InterPro" id="IPR002543">
    <property type="entry name" value="FtsK_dom"/>
</dbReference>
<dbReference type="InterPro" id="IPR027417">
    <property type="entry name" value="P-loop_NTPase"/>
</dbReference>
<feature type="compositionally biased region" description="Pro residues" evidence="5">
    <location>
        <begin position="924"/>
        <end position="940"/>
    </location>
</feature>
<name>A0ABT0FRZ2_9ACTN</name>
<dbReference type="PROSITE" id="PS50006">
    <property type="entry name" value="FHA_DOMAIN"/>
    <property type="match status" value="1"/>
</dbReference>
<dbReference type="Gene3D" id="3.40.50.300">
    <property type="entry name" value="P-loop containing nucleotide triphosphate hydrolases"/>
    <property type="match status" value="4"/>
</dbReference>
<gene>
    <name evidence="8" type="ORF">MF672_014175</name>
</gene>
<dbReference type="InterPro" id="IPR008984">
    <property type="entry name" value="SMAD_FHA_dom_sf"/>
</dbReference>
<feature type="compositionally biased region" description="Low complexity" evidence="5">
    <location>
        <begin position="941"/>
        <end position="966"/>
    </location>
</feature>
<keyword evidence="9" id="KW-1185">Reference proteome</keyword>
<keyword evidence="2 4" id="KW-0547">Nucleotide-binding</keyword>
<evidence type="ECO:0000313" key="9">
    <source>
        <dbReference type="Proteomes" id="UP001317259"/>
    </source>
</evidence>
<keyword evidence="3 4" id="KW-0067">ATP-binding</keyword>
<dbReference type="Pfam" id="PF00498">
    <property type="entry name" value="FHA"/>
    <property type="match status" value="1"/>
</dbReference>
<dbReference type="InterPro" id="IPR003593">
    <property type="entry name" value="AAA+_ATPase"/>
</dbReference>
<evidence type="ECO:0000256" key="5">
    <source>
        <dbReference type="SAM" id="MobiDB-lite"/>
    </source>
</evidence>
<evidence type="ECO:0000259" key="6">
    <source>
        <dbReference type="PROSITE" id="PS50006"/>
    </source>
</evidence>
<dbReference type="CDD" id="cd01127">
    <property type="entry name" value="TrwB_TraG_TraD_VirD4"/>
    <property type="match status" value="1"/>
</dbReference>
<keyword evidence="1" id="KW-0597">Phosphoprotein</keyword>
<evidence type="ECO:0000256" key="3">
    <source>
        <dbReference type="ARBA" id="ARBA00022840"/>
    </source>
</evidence>
<dbReference type="InterPro" id="IPR000253">
    <property type="entry name" value="FHA_dom"/>
</dbReference>
<protein>
    <submittedName>
        <fullName evidence="8">FHA domain-containing protein</fullName>
    </submittedName>
</protein>
<dbReference type="SUPFAM" id="SSF52540">
    <property type="entry name" value="P-loop containing nucleoside triphosphate hydrolases"/>
    <property type="match status" value="3"/>
</dbReference>
<evidence type="ECO:0000256" key="2">
    <source>
        <dbReference type="ARBA" id="ARBA00022741"/>
    </source>
</evidence>
<feature type="binding site" evidence="4">
    <location>
        <begin position="630"/>
        <end position="637"/>
    </location>
    <ligand>
        <name>ATP</name>
        <dbReference type="ChEBI" id="CHEBI:30616"/>
    </ligand>
</feature>
<reference evidence="8 9" key="1">
    <citation type="submission" date="2022-04" db="EMBL/GenBank/DDBJ databases">
        <title>Genome draft of Actinomadura sp. ATCC 31491.</title>
        <authorList>
            <person name="Shi X."/>
            <person name="Du Y."/>
        </authorList>
    </citation>
    <scope>NUCLEOTIDE SEQUENCE [LARGE SCALE GENOMIC DNA]</scope>
    <source>
        <strain evidence="8 9">ATCC 31491</strain>
    </source>
</reference>
<evidence type="ECO:0000259" key="7">
    <source>
        <dbReference type="PROSITE" id="PS50901"/>
    </source>
</evidence>
<dbReference type="Proteomes" id="UP001317259">
    <property type="component" value="Unassembled WGS sequence"/>
</dbReference>
<dbReference type="SMART" id="SM00382">
    <property type="entry name" value="AAA"/>
    <property type="match status" value="3"/>
</dbReference>
<feature type="domain" description="FtsK" evidence="7">
    <location>
        <begin position="612"/>
        <end position="805"/>
    </location>
</feature>
<accession>A0ABT0FRZ2</accession>
<dbReference type="Pfam" id="PF01580">
    <property type="entry name" value="FtsK_SpoIIIE"/>
    <property type="match status" value="2"/>
</dbReference>
<dbReference type="SUPFAM" id="SSF49879">
    <property type="entry name" value="SMAD/FHA domain"/>
    <property type="match status" value="1"/>
</dbReference>
<dbReference type="EMBL" id="JAKRKC020000001">
    <property type="protein sequence ID" value="MCK2214923.1"/>
    <property type="molecule type" value="Genomic_DNA"/>
</dbReference>
<dbReference type="Gene3D" id="2.60.200.20">
    <property type="match status" value="1"/>
</dbReference>
<evidence type="ECO:0000256" key="4">
    <source>
        <dbReference type="PROSITE-ProRule" id="PRU00289"/>
    </source>
</evidence>
<feature type="binding site" evidence="4">
    <location>
        <begin position="1013"/>
        <end position="1020"/>
    </location>
    <ligand>
        <name>ATP</name>
        <dbReference type="ChEBI" id="CHEBI:30616"/>
    </ligand>
</feature>
<dbReference type="CDD" id="cd00060">
    <property type="entry name" value="FHA"/>
    <property type="match status" value="1"/>
</dbReference>
<sequence>MIIRTTIRDPATSAECDVEVTAEPGTTVGSLLRALPVPVAGRPCFVGTGKLDPEATVAGGPIVPGATISIGEPERAQPWRPLAAAGALRVFAGPDAGRVIWVSPGAHVVGRDQTGVCLPYDQRVSRQHARLDVSWTGEVTVTDLGSRNGTLVDELPVREPVPLRPDGVLQVGDDRLRWAPLPPSRLRTTRAADGRIDFDRAFSPAPAVPAAVITLPRNETPQRNTAAALLSSLLPLPISVAMAILLKSPYFLLFGILTPITFFATQWVEGRQRARKEREFDARKHETLERIRRHVVREQWLRHLVAPDEVDLTYAATHEGPGLWPRNADSPDGLTLRVGVADEPAAIRFDGEPWPGFAEPVLRGVPVTVDLREIGVLGVIGPPEPVDALLRWLLVQLGTLRAPDELRLVLITASGGERLAWTRWLPHLAPDGGPVPCLVGNTPETRTARVEELRDLVTDRLKARDQHRRFAEEVVVVLDGARALRDVPGVREVLREGPSVGVHVICADQRSLNECRGVCELDGASMLLTRARRGLPAAVRPEGLSEAAAERIARAVAPMRDRLTLARAERVIPSAVRLLDVLGGELTPEGVLARWATDPGPTTRVVVGADGAGPVTVDLAADGPHTMLGGATGAGKSILLQTLVTSLLLANRPDELNLVLVDFKGGSAFLPFEHCPHVVGLIRSTGDTAADVFDESAARRVLASVRAEVRRREAILARHGGEIDAYWAAGGRLPRLVMVFDEFARVLESSPDFLRELVNVAAKGRSLGMHLVLATQSLQGKLSPELRNNISLRVTLRQNEPSDSVEVLGVPDAAAIPSRLRGRGMIMRVGGEQRTPQLFQTGYLGDPPPAAGAAPARARVLPWTALGLPRPEPPSRPANGPTDQDLAIAAVRAAAGRLAFEPPFRPLLPPLPAALDLTAILPPPAALDPAPPPHPSPAASPAPSSASPAASPAASDPALLPGAAAARGRHAARSPAPGDPPPVPFALLDDPALQAQPAMTLDLAGTERLLVAGGPQSGRTTFARTLISSLATRCPPAQVWLYVIENQPGGLAPYERLPICGAVANAAEPDRIRRLVTWLAGEVDRRRLARPSPRPPVIVLLIDGWEYFENRGDPDFVETSLLVTLRGVVAGGPPVGVHVVAAGGHDMLRGKTPDLFSRRLLLPFAREETRRSYLASSGMVSPPVLPGRAIDAATGLHAQIALPLDPPWPLPGPPFPKSFPPLPAALPLDELAGPPVSVGATPVSAGGIPIGVGGPDVRPVALDLFGAGPHLALVSGPPGSGRSNAALVLATGLLRAGVGVLALAPPRSPLARALPPGARLLTGTAFTDADLRAAAAPFAGTPYAVLLDDFDQLTITPGEQNFDTLPTLLQDLLTPAELGRRALILAGDATPILEGHRRALSQEVTETLRAGARVVLAPSNRVTAREHALTLEPDQFFTGPPGRAYLSVGRRTDLIQIALTGA</sequence>
<evidence type="ECO:0000256" key="1">
    <source>
        <dbReference type="ARBA" id="ARBA00022553"/>
    </source>
</evidence>
<dbReference type="InterPro" id="IPR050206">
    <property type="entry name" value="FtsK/SpoIIIE/SftA"/>
</dbReference>
<dbReference type="PROSITE" id="PS50901">
    <property type="entry name" value="FTSK"/>
    <property type="match status" value="2"/>
</dbReference>
<dbReference type="RefSeq" id="WP_242381537.1">
    <property type="nucleotide sequence ID" value="NZ_JAKRKC020000001.1"/>
</dbReference>
<proteinExistence type="predicted"/>